<evidence type="ECO:0000313" key="2">
    <source>
        <dbReference type="Proteomes" id="UP000501802"/>
    </source>
</evidence>
<gene>
    <name evidence="1" type="ORF">G8759_28710</name>
</gene>
<evidence type="ECO:0000313" key="1">
    <source>
        <dbReference type="EMBL" id="QIP16337.1"/>
    </source>
</evidence>
<dbReference type="Pfam" id="PF13585">
    <property type="entry name" value="CHU_C"/>
    <property type="match status" value="1"/>
</dbReference>
<keyword evidence="2" id="KW-1185">Reference proteome</keyword>
<proteinExistence type="predicted"/>
<dbReference type="Proteomes" id="UP000501802">
    <property type="component" value="Chromosome"/>
</dbReference>
<dbReference type="InterPro" id="IPR026341">
    <property type="entry name" value="T9SS_type_B"/>
</dbReference>
<protein>
    <submittedName>
        <fullName evidence="1">Gliding motility-associated C-terminal domain-containing protein</fullName>
    </submittedName>
</protein>
<organism evidence="1 2">
    <name type="scientific">Spirosoma aureum</name>
    <dbReference type="NCBI Taxonomy" id="2692134"/>
    <lineage>
        <taxon>Bacteria</taxon>
        <taxon>Pseudomonadati</taxon>
        <taxon>Bacteroidota</taxon>
        <taxon>Cytophagia</taxon>
        <taxon>Cytophagales</taxon>
        <taxon>Cytophagaceae</taxon>
        <taxon>Spirosoma</taxon>
    </lineage>
</organism>
<dbReference type="Gene3D" id="2.60.40.10">
    <property type="entry name" value="Immunoglobulins"/>
    <property type="match status" value="2"/>
</dbReference>
<sequence length="789" mass="85475">MCLSIFRVILWLVLMGTSLQVLGAHQVGGQLEMQAIGDIPGHYRIVLTNYFEAGPRADAQAGGGLGVFRKRDNVMLFAFYAKRTGPGEPIVFSNEFCAKLRNLNFITVNFEAEIQLDPSEYSDSQGYYISYQGRNRNVSINNIKKSYDTGFTYYLEFPPLQQSGKPIKYSSPHFPPMTGEYICIGEPFRFPFGATDPDGDQLLYSLVTPLDQKIYTQAISPGPYPGVAWVPGYGPTNAIHGSPPLAINPKTGELSVTATQAGLFVFGVKVEKYRNGKKLGEVRRDFQFLVIDCASETIPSPVVKAENQPSTAPEATICQGGSLVLQTTVDSNWNYQWYRNGSSIQAANKPSLTIYEPGSYNVVVYSKNECLKPGTSTNITVKTATLTSSIKASGSLCAVDGSVRLQASANLAVRYQWYQNGQPLTQQTADTARVSQEGTYWAVLTDTAFGCVFRTDTLSLARLPALPASIRSVSGSPRLCPEDSLLLESSKGKSYTWQRDGQPIQGATGAQYQARTSGSYVVRITDDSGCSHVSEPFLVEAIPPLNVLFDSIPAICEANATIITLNASPPGGTFSGDGVVGNEFDPRLAGIGNHRLSYAIKPSPECADAVVTRTVVVGKSPSIELPDSIITNKGNTILLTPSISTNAVFFQWTPTTYLDNPSIATPLALSVLNDITYIVKVSDSLGCASEDSVRIKIIDQIWVPDAFTPNGDGMNDVLALPGIEAFPDAVITIFNRWGEVIYQSAKGYPTPFDGTLNGHELPIGVYSYRLQTGSGKPQKEGSILLLRDK</sequence>
<dbReference type="AlphaFoldDB" id="A0A6G9AV22"/>
<name>A0A6G9AV22_9BACT</name>
<dbReference type="EMBL" id="CP050063">
    <property type="protein sequence ID" value="QIP16337.1"/>
    <property type="molecule type" value="Genomic_DNA"/>
</dbReference>
<reference evidence="1 2" key="1">
    <citation type="submission" date="2020-03" db="EMBL/GenBank/DDBJ databases">
        <authorList>
            <person name="Kim M.K."/>
        </authorList>
    </citation>
    <scope>NUCLEOTIDE SEQUENCE [LARGE SCALE GENOMIC DNA]</scope>
    <source>
        <strain evidence="1 2">BT328</strain>
    </source>
</reference>
<dbReference type="KEGG" id="spib:G8759_28710"/>
<dbReference type="RefSeq" id="WP_167216136.1">
    <property type="nucleotide sequence ID" value="NZ_CP050063.1"/>
</dbReference>
<dbReference type="InterPro" id="IPR013783">
    <property type="entry name" value="Ig-like_fold"/>
</dbReference>
<dbReference type="NCBIfam" id="TIGR04131">
    <property type="entry name" value="Bac_Flav_CTERM"/>
    <property type="match status" value="1"/>
</dbReference>
<accession>A0A6G9AV22</accession>